<accession>A0A0L0SCJ7</accession>
<sequence length="493" mass="52890">MAGSNYQQQQQQQAQDQFVFGRFGITPPAPAQQQQHQQPMSWSIPADPPTAATRWTAPAPPAVAKPEPVSHLPKPVAQAKPAAARPARKMWKPVDERTPAVAARTATTNALNKVAPAAPTDSPRGNDGFPDYRKHATVFASDVPPVLESPAKKFQAVVLQPRKPAPPGRPRTERSKIGVATTGSKSATSATTTKSTTSAAAVRTTTSTARQQQQQQSNNNRWSETARVDPDAVPPPGRGIPRTPHVPRQPSHLREVMNVSRASTSPANPTPPDQQANNGWFRPPPQDAWGHNQLDDDLNQYLRPEDLGPAAQFGQGNDNFYAPPPALGFQSPPRIEDTFRESFFHDDPDHIFGARVSYHQAMTPEDDGAQPRGTLQDELVRHEAHSVEHMFGHGAAAAAEGSGRPGGGGLRSARDVLSKTRVRPGGAGTTARLALGRTAPARRVAAEVTPAHRHLALAEAESPFAWNMDASVTNIMDASPPIGVKAGFGRRQG</sequence>
<reference evidence="2 3" key="1">
    <citation type="submission" date="2009-11" db="EMBL/GenBank/DDBJ databases">
        <title>Annotation of Allomyces macrogynus ATCC 38327.</title>
        <authorList>
            <consortium name="The Broad Institute Genome Sequencing Platform"/>
            <person name="Russ C."/>
            <person name="Cuomo C."/>
            <person name="Burger G."/>
            <person name="Gray M.W."/>
            <person name="Holland P.W.H."/>
            <person name="King N."/>
            <person name="Lang F.B.F."/>
            <person name="Roger A.J."/>
            <person name="Ruiz-Trillo I."/>
            <person name="Young S.K."/>
            <person name="Zeng Q."/>
            <person name="Gargeya S."/>
            <person name="Fitzgerald M."/>
            <person name="Haas B."/>
            <person name="Abouelleil A."/>
            <person name="Alvarado L."/>
            <person name="Arachchi H.M."/>
            <person name="Berlin A."/>
            <person name="Chapman S.B."/>
            <person name="Gearin G."/>
            <person name="Goldberg J."/>
            <person name="Griggs A."/>
            <person name="Gujja S."/>
            <person name="Hansen M."/>
            <person name="Heiman D."/>
            <person name="Howarth C."/>
            <person name="Larimer J."/>
            <person name="Lui A."/>
            <person name="MacDonald P.J.P."/>
            <person name="McCowen C."/>
            <person name="Montmayeur A."/>
            <person name="Murphy C."/>
            <person name="Neiman D."/>
            <person name="Pearson M."/>
            <person name="Priest M."/>
            <person name="Roberts A."/>
            <person name="Saif S."/>
            <person name="Shea T."/>
            <person name="Sisk P."/>
            <person name="Stolte C."/>
            <person name="Sykes S."/>
            <person name="Wortman J."/>
            <person name="Nusbaum C."/>
            <person name="Birren B."/>
        </authorList>
    </citation>
    <scope>NUCLEOTIDE SEQUENCE [LARGE SCALE GENOMIC DNA]</scope>
    <source>
        <strain evidence="2 3">ATCC 38327</strain>
    </source>
</reference>
<dbReference type="VEuPathDB" id="FungiDB:AMAG_05684"/>
<dbReference type="EMBL" id="GG745336">
    <property type="protein sequence ID" value="KNE60273.1"/>
    <property type="molecule type" value="Genomic_DNA"/>
</dbReference>
<proteinExistence type="predicted"/>
<gene>
    <name evidence="2" type="ORF">AMAG_05684</name>
</gene>
<feature type="region of interest" description="Disordered" evidence="1">
    <location>
        <begin position="1"/>
        <end position="131"/>
    </location>
</feature>
<feature type="compositionally biased region" description="Low complexity" evidence="1">
    <location>
        <begin position="64"/>
        <end position="85"/>
    </location>
</feature>
<feature type="compositionally biased region" description="Low complexity" evidence="1">
    <location>
        <begin position="7"/>
        <end position="17"/>
    </location>
</feature>
<feature type="compositionally biased region" description="Low complexity" evidence="1">
    <location>
        <begin position="178"/>
        <end position="217"/>
    </location>
</feature>
<evidence type="ECO:0000313" key="3">
    <source>
        <dbReference type="Proteomes" id="UP000054350"/>
    </source>
</evidence>
<dbReference type="Proteomes" id="UP000054350">
    <property type="component" value="Unassembled WGS sequence"/>
</dbReference>
<feature type="region of interest" description="Disordered" evidence="1">
    <location>
        <begin position="154"/>
        <end position="294"/>
    </location>
</feature>
<name>A0A0L0SCJ7_ALLM3</name>
<evidence type="ECO:0000256" key="1">
    <source>
        <dbReference type="SAM" id="MobiDB-lite"/>
    </source>
</evidence>
<feature type="compositionally biased region" description="Low complexity" evidence="1">
    <location>
        <begin position="99"/>
        <end position="110"/>
    </location>
</feature>
<dbReference type="AlphaFoldDB" id="A0A0L0SCJ7"/>
<evidence type="ECO:0000313" key="2">
    <source>
        <dbReference type="EMBL" id="KNE60273.1"/>
    </source>
</evidence>
<reference evidence="3" key="2">
    <citation type="submission" date="2009-11" db="EMBL/GenBank/DDBJ databases">
        <title>The Genome Sequence of Allomyces macrogynus strain ATCC 38327.</title>
        <authorList>
            <consortium name="The Broad Institute Genome Sequencing Platform"/>
            <person name="Russ C."/>
            <person name="Cuomo C."/>
            <person name="Shea T."/>
            <person name="Young S.K."/>
            <person name="Zeng Q."/>
            <person name="Koehrsen M."/>
            <person name="Haas B."/>
            <person name="Borodovsky M."/>
            <person name="Guigo R."/>
            <person name="Alvarado L."/>
            <person name="Berlin A."/>
            <person name="Borenstein D."/>
            <person name="Chen Z."/>
            <person name="Engels R."/>
            <person name="Freedman E."/>
            <person name="Gellesch M."/>
            <person name="Goldberg J."/>
            <person name="Griggs A."/>
            <person name="Gujja S."/>
            <person name="Heiman D."/>
            <person name="Hepburn T."/>
            <person name="Howarth C."/>
            <person name="Jen D."/>
            <person name="Larson L."/>
            <person name="Lewis B."/>
            <person name="Mehta T."/>
            <person name="Park D."/>
            <person name="Pearson M."/>
            <person name="Roberts A."/>
            <person name="Saif S."/>
            <person name="Shenoy N."/>
            <person name="Sisk P."/>
            <person name="Stolte C."/>
            <person name="Sykes S."/>
            <person name="Walk T."/>
            <person name="White J."/>
            <person name="Yandava C."/>
            <person name="Burger G."/>
            <person name="Gray M.W."/>
            <person name="Holland P.W.H."/>
            <person name="King N."/>
            <person name="Lang F.B.F."/>
            <person name="Roger A.J."/>
            <person name="Ruiz-Trillo I."/>
            <person name="Lander E."/>
            <person name="Nusbaum C."/>
        </authorList>
    </citation>
    <scope>NUCLEOTIDE SEQUENCE [LARGE SCALE GENOMIC DNA]</scope>
    <source>
        <strain evidence="3">ATCC 38327</strain>
    </source>
</reference>
<organism evidence="2 3">
    <name type="scientific">Allomyces macrogynus (strain ATCC 38327)</name>
    <name type="common">Allomyces javanicus var. macrogynus</name>
    <dbReference type="NCBI Taxonomy" id="578462"/>
    <lineage>
        <taxon>Eukaryota</taxon>
        <taxon>Fungi</taxon>
        <taxon>Fungi incertae sedis</taxon>
        <taxon>Blastocladiomycota</taxon>
        <taxon>Blastocladiomycetes</taxon>
        <taxon>Blastocladiales</taxon>
        <taxon>Blastocladiaceae</taxon>
        <taxon>Allomyces</taxon>
    </lineage>
</organism>
<feature type="compositionally biased region" description="Polar residues" evidence="1">
    <location>
        <begin position="260"/>
        <end position="278"/>
    </location>
</feature>
<protein>
    <submittedName>
        <fullName evidence="2">Uncharacterized protein</fullName>
    </submittedName>
</protein>
<keyword evidence="3" id="KW-1185">Reference proteome</keyword>